<dbReference type="Proteomes" id="UP000053038">
    <property type="component" value="Unassembled WGS sequence"/>
</dbReference>
<feature type="domain" description="Four-carbon acid sugar kinase nucleotide binding" evidence="8">
    <location>
        <begin position="249"/>
        <end position="430"/>
    </location>
</feature>
<dbReference type="EMBL" id="JSXC01000049">
    <property type="protein sequence ID" value="KHN49725.1"/>
    <property type="molecule type" value="Genomic_DNA"/>
</dbReference>
<name>A0A7V8IGB0_9GAMM</name>
<dbReference type="AlphaFoldDB" id="A0A7V8IGB0"/>
<dbReference type="SUPFAM" id="SSF142764">
    <property type="entry name" value="YgbK-like"/>
    <property type="match status" value="1"/>
</dbReference>
<feature type="domain" description="Four-carbon acid sugar kinase N-terminal" evidence="7">
    <location>
        <begin position="12"/>
        <end position="234"/>
    </location>
</feature>
<protein>
    <submittedName>
        <fullName evidence="9">Serine kinase</fullName>
    </submittedName>
</protein>
<dbReference type="OrthoDB" id="191465at2"/>
<keyword evidence="4 9" id="KW-0418">Kinase</keyword>
<dbReference type="Gene3D" id="3.40.50.10840">
    <property type="entry name" value="Putative sugar-binding, N-terminal domain"/>
    <property type="match status" value="1"/>
</dbReference>
<keyword evidence="6" id="KW-0119">Carbohydrate metabolism</keyword>
<evidence type="ECO:0000259" key="8">
    <source>
        <dbReference type="Pfam" id="PF17042"/>
    </source>
</evidence>
<gene>
    <name evidence="9" type="ORF">OI69_17130</name>
</gene>
<dbReference type="RefSeq" id="WP_039353224.1">
    <property type="nucleotide sequence ID" value="NZ_JSXC01000049.1"/>
</dbReference>
<comment type="similarity">
    <text evidence="1">Belongs to the four-carbon acid sugar kinase family.</text>
</comment>
<dbReference type="NCBIfam" id="NF047819">
    <property type="entry name" value="ThrnKinDtnkGamma"/>
    <property type="match status" value="1"/>
</dbReference>
<evidence type="ECO:0000256" key="1">
    <source>
        <dbReference type="ARBA" id="ARBA00005715"/>
    </source>
</evidence>
<keyword evidence="10" id="KW-1185">Reference proteome</keyword>
<dbReference type="Pfam" id="PF17042">
    <property type="entry name" value="NBD_C"/>
    <property type="match status" value="1"/>
</dbReference>
<dbReference type="InterPro" id="IPR037051">
    <property type="entry name" value="4-carb_acid_sugar_kinase_N_sf"/>
</dbReference>
<reference evidence="9 10" key="1">
    <citation type="submission" date="2014-10" db="EMBL/GenBank/DDBJ databases">
        <title>Genome sequence of Pectobacterium carotovorum M022.</title>
        <authorList>
            <person name="Chan K.-G."/>
            <person name="Tan W.-S."/>
        </authorList>
    </citation>
    <scope>NUCLEOTIDE SEQUENCE [LARGE SCALE GENOMIC DNA]</scope>
    <source>
        <strain evidence="9 10">M022</strain>
    </source>
</reference>
<keyword evidence="5" id="KW-0067">ATP-binding</keyword>
<evidence type="ECO:0000256" key="3">
    <source>
        <dbReference type="ARBA" id="ARBA00022741"/>
    </source>
</evidence>
<evidence type="ECO:0000313" key="10">
    <source>
        <dbReference type="Proteomes" id="UP000053038"/>
    </source>
</evidence>
<dbReference type="Gene3D" id="3.40.980.20">
    <property type="entry name" value="Four-carbon acid sugar kinase, nucleotide binding domain"/>
    <property type="match status" value="1"/>
</dbReference>
<sequence>MPNVQQSAGRVVVVADDFTGANDAGVGLASHGARVSVIFDVNKLHADLLDDVVVINTDSRATQEEMAFQRTAAAVKAWRLAGGEGWIIKKIDSTLRGNLGAEIAAALSVAETPCALIAAASPTLGRITRSGEVWVKGRKLTETEFASDPKTPVVSASIAARLAEQTTLPTVEVHLAEVRQDGLARRLQQLADEGARLIILDSEEHDDLTKIIQAAQALPFRPLLVGSAGVSEALARTLNFTRKNIRPLLAIVGSMSDIAQKQMAAVTSRSDVMLVDVDINAIFSANSAEQHMALHRQAAVNALISGQHCIIRTCHNENQRFEIDTLCQHLELSRQQLGETISHYLGELTHRIIQATDRLQASGVNRCLPGGLYLSGGDIAIAVATALGATGFQIKGQIASCVPWGYLLNSVIGTIPVMTKAGGFGNETTLLDILRFIEEKVSE</sequence>
<dbReference type="Pfam" id="PF07005">
    <property type="entry name" value="SBD_N"/>
    <property type="match status" value="1"/>
</dbReference>
<keyword evidence="2" id="KW-0808">Transferase</keyword>
<dbReference type="InterPro" id="IPR031475">
    <property type="entry name" value="NBD_C"/>
</dbReference>
<evidence type="ECO:0000259" key="7">
    <source>
        <dbReference type="Pfam" id="PF07005"/>
    </source>
</evidence>
<dbReference type="GO" id="GO:0005524">
    <property type="term" value="F:ATP binding"/>
    <property type="evidence" value="ECO:0007669"/>
    <property type="project" value="UniProtKB-KW"/>
</dbReference>
<proteinExistence type="inferred from homology"/>
<dbReference type="InterPro" id="IPR010737">
    <property type="entry name" value="4-carb_acid_sugar_kinase_N"/>
</dbReference>
<evidence type="ECO:0000256" key="4">
    <source>
        <dbReference type="ARBA" id="ARBA00022777"/>
    </source>
</evidence>
<dbReference type="InterPro" id="IPR042213">
    <property type="entry name" value="NBD_C_sf"/>
</dbReference>
<dbReference type="GO" id="GO:0016301">
    <property type="term" value="F:kinase activity"/>
    <property type="evidence" value="ECO:0007669"/>
    <property type="project" value="UniProtKB-KW"/>
</dbReference>
<organism evidence="9 10">
    <name type="scientific">Pectobacterium fontis</name>
    <dbReference type="NCBI Taxonomy" id="2558042"/>
    <lineage>
        <taxon>Bacteria</taxon>
        <taxon>Pseudomonadati</taxon>
        <taxon>Pseudomonadota</taxon>
        <taxon>Gammaproteobacteria</taxon>
        <taxon>Enterobacterales</taxon>
        <taxon>Pectobacteriaceae</taxon>
        <taxon>Pectobacterium</taxon>
    </lineage>
</organism>
<evidence type="ECO:0000256" key="2">
    <source>
        <dbReference type="ARBA" id="ARBA00022679"/>
    </source>
</evidence>
<accession>A0A7V8IGB0</accession>
<evidence type="ECO:0000313" key="9">
    <source>
        <dbReference type="EMBL" id="KHN49725.1"/>
    </source>
</evidence>
<comment type="caution">
    <text evidence="9">The sequence shown here is derived from an EMBL/GenBank/DDBJ whole genome shotgun (WGS) entry which is preliminary data.</text>
</comment>
<keyword evidence="3" id="KW-0547">Nucleotide-binding</keyword>
<evidence type="ECO:0000256" key="6">
    <source>
        <dbReference type="ARBA" id="ARBA00023277"/>
    </source>
</evidence>
<evidence type="ECO:0000256" key="5">
    <source>
        <dbReference type="ARBA" id="ARBA00022840"/>
    </source>
</evidence>